<feature type="transmembrane region" description="Helical" evidence="6">
    <location>
        <begin position="368"/>
        <end position="389"/>
    </location>
</feature>
<dbReference type="Pfam" id="PF07690">
    <property type="entry name" value="MFS_1"/>
    <property type="match status" value="2"/>
</dbReference>
<keyword evidence="5 6" id="KW-0472">Membrane</keyword>
<evidence type="ECO:0000259" key="7">
    <source>
        <dbReference type="PROSITE" id="PS50850"/>
    </source>
</evidence>
<dbReference type="PANTHER" id="PTHR42718">
    <property type="entry name" value="MAJOR FACILITATOR SUPERFAMILY MULTIDRUG TRANSPORTER MFSC"/>
    <property type="match status" value="1"/>
</dbReference>
<feature type="transmembrane region" description="Helical" evidence="6">
    <location>
        <begin position="199"/>
        <end position="218"/>
    </location>
</feature>
<feature type="transmembrane region" description="Helical" evidence="6">
    <location>
        <begin position="339"/>
        <end position="356"/>
    </location>
</feature>
<dbReference type="SUPFAM" id="SSF103473">
    <property type="entry name" value="MFS general substrate transporter"/>
    <property type="match status" value="2"/>
</dbReference>
<feature type="transmembrane region" description="Helical" evidence="6">
    <location>
        <begin position="230"/>
        <end position="250"/>
    </location>
</feature>
<dbReference type="Gene3D" id="1.20.1250.20">
    <property type="entry name" value="MFS general substrate transporter like domains"/>
    <property type="match status" value="1"/>
</dbReference>
<dbReference type="Proteomes" id="UP001172721">
    <property type="component" value="Unassembled WGS sequence"/>
</dbReference>
<feature type="transmembrane region" description="Helical" evidence="6">
    <location>
        <begin position="107"/>
        <end position="130"/>
    </location>
</feature>
<protein>
    <submittedName>
        <fullName evidence="8">MFS transporter</fullName>
    </submittedName>
</protein>
<keyword evidence="3 6" id="KW-0812">Transmembrane</keyword>
<reference evidence="8" key="1">
    <citation type="submission" date="2023-07" db="EMBL/GenBank/DDBJ databases">
        <title>Fictibacillus sp. isolated from freshwater pond.</title>
        <authorList>
            <person name="Kirdat K."/>
            <person name="Bhat A."/>
            <person name="Mourya A."/>
            <person name="Yadav A."/>
        </authorList>
    </citation>
    <scope>NUCLEOTIDE SEQUENCE</scope>
    <source>
        <strain evidence="8">NE201</strain>
    </source>
</reference>
<evidence type="ECO:0000256" key="2">
    <source>
        <dbReference type="ARBA" id="ARBA00022448"/>
    </source>
</evidence>
<proteinExistence type="predicted"/>
<dbReference type="InterPro" id="IPR011701">
    <property type="entry name" value="MFS"/>
</dbReference>
<keyword evidence="9" id="KW-1185">Reference proteome</keyword>
<evidence type="ECO:0000256" key="5">
    <source>
        <dbReference type="ARBA" id="ARBA00023136"/>
    </source>
</evidence>
<dbReference type="PANTHER" id="PTHR42718:SF39">
    <property type="entry name" value="ACTINORHODIN TRANSPORTER-RELATED"/>
    <property type="match status" value="1"/>
</dbReference>
<dbReference type="InterPro" id="IPR036259">
    <property type="entry name" value="MFS_trans_sf"/>
</dbReference>
<feature type="transmembrane region" description="Helical" evidence="6">
    <location>
        <begin position="433"/>
        <end position="458"/>
    </location>
</feature>
<evidence type="ECO:0000256" key="6">
    <source>
        <dbReference type="SAM" id="Phobius"/>
    </source>
</evidence>
<gene>
    <name evidence="8" type="ORF">QYB97_15630</name>
</gene>
<dbReference type="CDD" id="cd17321">
    <property type="entry name" value="MFS_MMR_MDR_like"/>
    <property type="match status" value="1"/>
</dbReference>
<keyword evidence="4 6" id="KW-1133">Transmembrane helix</keyword>
<organism evidence="8 9">
    <name type="scientific">Fictibacillus fluitans</name>
    <dbReference type="NCBI Taxonomy" id="3058422"/>
    <lineage>
        <taxon>Bacteria</taxon>
        <taxon>Bacillati</taxon>
        <taxon>Bacillota</taxon>
        <taxon>Bacilli</taxon>
        <taxon>Bacillales</taxon>
        <taxon>Fictibacillaceae</taxon>
        <taxon>Fictibacillus</taxon>
    </lineage>
</organism>
<comment type="caution">
    <text evidence="8">The sequence shown here is derived from an EMBL/GenBank/DDBJ whole genome shotgun (WGS) entry which is preliminary data.</text>
</comment>
<dbReference type="EMBL" id="JAUHTR010000008">
    <property type="protein sequence ID" value="MDN4525915.1"/>
    <property type="molecule type" value="Genomic_DNA"/>
</dbReference>
<dbReference type="PRINTS" id="PR01036">
    <property type="entry name" value="TCRTETB"/>
</dbReference>
<dbReference type="Gene3D" id="1.20.1720.10">
    <property type="entry name" value="Multidrug resistance protein D"/>
    <property type="match status" value="1"/>
</dbReference>
<evidence type="ECO:0000256" key="1">
    <source>
        <dbReference type="ARBA" id="ARBA00004651"/>
    </source>
</evidence>
<feature type="transmembrane region" description="Helical" evidence="6">
    <location>
        <begin position="136"/>
        <end position="153"/>
    </location>
</feature>
<feature type="transmembrane region" description="Helical" evidence="6">
    <location>
        <begin position="165"/>
        <end position="187"/>
    </location>
</feature>
<comment type="subcellular location">
    <subcellularLocation>
        <location evidence="1">Cell membrane</location>
        <topology evidence="1">Multi-pass membrane protein</topology>
    </subcellularLocation>
</comment>
<name>A0ABT8HYQ9_9BACL</name>
<feature type="transmembrane region" description="Helical" evidence="6">
    <location>
        <begin position="262"/>
        <end position="280"/>
    </location>
</feature>
<evidence type="ECO:0000256" key="3">
    <source>
        <dbReference type="ARBA" id="ARBA00022692"/>
    </source>
</evidence>
<evidence type="ECO:0000313" key="9">
    <source>
        <dbReference type="Proteomes" id="UP001172721"/>
    </source>
</evidence>
<accession>A0ABT8HYQ9</accession>
<dbReference type="PROSITE" id="PS50850">
    <property type="entry name" value="MFS"/>
    <property type="match status" value="1"/>
</dbReference>
<feature type="transmembrane region" description="Helical" evidence="6">
    <location>
        <begin position="75"/>
        <end position="95"/>
    </location>
</feature>
<feature type="transmembrane region" description="Helical" evidence="6">
    <location>
        <begin position="301"/>
        <end position="327"/>
    </location>
</feature>
<dbReference type="InterPro" id="IPR020846">
    <property type="entry name" value="MFS_dom"/>
</dbReference>
<sequence length="506" mass="55367">MVIWFFINLKSGFEVMTMRNEKRELAYVTNGDSPDPMRWWALAVVCLATFMTMLDSFIVNVAAPTISTDLHADPAEIQFIIAGYTIAYGIFLVTGGRLGDIFGAKRLFIIGMLGFTIASVLCGISITPFMLIGSRIIQGITASLMVPQVLAYIQNSFQEDERKTAMSTYGAVIGISTIVGQVAGGLLLKLNLFQLGWRMIFLINVPIGVLALIGAVYLIRSQSSAKEKYLDLGGVALLGSALLFFLIPIISEHDLNWPVKKYIYLVLSFALFVSFLLYEKKLGRKSSGMPLVQFRLFKNKAFSVGLLIVFSFFSGNAATFFIMAFYLQEELGFTALQAAYSYTPLGIGFLIGSFIVPKMIDKWKLHTLRLGAGLMVIGVGMLMATFYYFQENLVWQHLIIAMGISGIGQGLVATPLVSTILKHTEAKEAGTASGVLSTVTVIAQAIGVSIIGSIYFALKGMGHSLDRSAHSFQLSLIFILGLALAVGLLLFFMPEKNDKKKVSEKV</sequence>
<keyword evidence="2" id="KW-0813">Transport</keyword>
<feature type="domain" description="Major facilitator superfamily (MFS) profile" evidence="7">
    <location>
        <begin position="41"/>
        <end position="497"/>
    </location>
</feature>
<feature type="transmembrane region" description="Helical" evidence="6">
    <location>
        <begin position="39"/>
        <end position="63"/>
    </location>
</feature>
<evidence type="ECO:0000313" key="8">
    <source>
        <dbReference type="EMBL" id="MDN4525915.1"/>
    </source>
</evidence>
<evidence type="ECO:0000256" key="4">
    <source>
        <dbReference type="ARBA" id="ARBA00022989"/>
    </source>
</evidence>
<feature type="transmembrane region" description="Helical" evidence="6">
    <location>
        <begin position="470"/>
        <end position="492"/>
    </location>
</feature>
<feature type="transmembrane region" description="Helical" evidence="6">
    <location>
        <begin position="395"/>
        <end position="421"/>
    </location>
</feature>
<dbReference type="RefSeq" id="WP_301166936.1">
    <property type="nucleotide sequence ID" value="NZ_JAUHTR010000008.1"/>
</dbReference>